<dbReference type="EMBL" id="HBJA01099978">
    <property type="protein sequence ID" value="CAE0823260.1"/>
    <property type="molecule type" value="Transcribed_RNA"/>
</dbReference>
<dbReference type="SMART" id="SM00875">
    <property type="entry name" value="BACK"/>
    <property type="match status" value="1"/>
</dbReference>
<dbReference type="AlphaFoldDB" id="A0A7S4G2U1"/>
<dbReference type="InterPro" id="IPR011705">
    <property type="entry name" value="BACK"/>
</dbReference>
<dbReference type="InterPro" id="IPR051481">
    <property type="entry name" value="BTB-POZ/Galectin-3-binding"/>
</dbReference>
<proteinExistence type="predicted"/>
<protein>
    <recommendedName>
        <fullName evidence="1">BACK domain-containing protein</fullName>
    </recommendedName>
</protein>
<dbReference type="Gene3D" id="1.25.40.420">
    <property type="match status" value="1"/>
</dbReference>
<organism evidence="2">
    <name type="scientific">Eutreptiella gymnastica</name>
    <dbReference type="NCBI Taxonomy" id="73025"/>
    <lineage>
        <taxon>Eukaryota</taxon>
        <taxon>Discoba</taxon>
        <taxon>Euglenozoa</taxon>
        <taxon>Euglenida</taxon>
        <taxon>Spirocuta</taxon>
        <taxon>Euglenophyceae</taxon>
        <taxon>Eutreptiales</taxon>
        <taxon>Eutreptiaceae</taxon>
        <taxon>Eutreptiella</taxon>
    </lineage>
</organism>
<dbReference type="InterPro" id="IPR011333">
    <property type="entry name" value="SKP1/BTB/POZ_sf"/>
</dbReference>
<dbReference type="SUPFAM" id="SSF54695">
    <property type="entry name" value="POZ domain"/>
    <property type="match status" value="1"/>
</dbReference>
<evidence type="ECO:0000259" key="1">
    <source>
        <dbReference type="SMART" id="SM00875"/>
    </source>
</evidence>
<dbReference type="Gene3D" id="3.30.710.10">
    <property type="entry name" value="Potassium Channel Kv1.1, Chain A"/>
    <property type="match status" value="1"/>
</dbReference>
<dbReference type="Pfam" id="PF07707">
    <property type="entry name" value="BACK"/>
    <property type="match status" value="1"/>
</dbReference>
<dbReference type="PANTHER" id="PTHR24410:SF23">
    <property type="entry name" value="BTB DOMAIN-CONTAINING PROTEIN-RELATED"/>
    <property type="match status" value="1"/>
</dbReference>
<name>A0A7S4G2U1_9EUGL</name>
<dbReference type="CDD" id="cd18186">
    <property type="entry name" value="BTB_POZ_ZBTB_KLHL-like"/>
    <property type="match status" value="1"/>
</dbReference>
<sequence>MSEHAASDFGFDSEIYSDHKLCLRRKRKRDDDGDHAHHVGVVKVILARASAFFKAIFESPLQDADTSQGVTYISLDDDDSTADYKDLQAAWVHLLRCAHTDDLVGVPSALLPGVLHLADKYLFPRVAMLCTQAMEEQVAQDREMALKVLALCHCPESLACKCIDALTPALELHEVYALLHAPTQSENVAAKARTVCSRWLSQHYGESWPEQTPESILDLEFPAFELLLQADDLKVRSENMVYQAVVDWIRHKPCRKQHFDDLWRHVRKYYMTTGFLLEVVSTFPLVSERELLCVIKKRLGSLYRYEWGKPRTYQNPPLYVDFPSLCPGAKWQKKVYCNAVEVTVNIEARTVEHAYEVIVNVGGYAPVLQRELHATVLMQDGKSILCERWIAGSSKAVVPDYQPCKCVALVLEDIDHPEQGFKTQDMDEGLGA</sequence>
<dbReference type="InterPro" id="IPR000210">
    <property type="entry name" value="BTB/POZ_dom"/>
</dbReference>
<reference evidence="2" key="1">
    <citation type="submission" date="2021-01" db="EMBL/GenBank/DDBJ databases">
        <authorList>
            <person name="Corre E."/>
            <person name="Pelletier E."/>
            <person name="Niang G."/>
            <person name="Scheremetjew M."/>
            <person name="Finn R."/>
            <person name="Kale V."/>
            <person name="Holt S."/>
            <person name="Cochrane G."/>
            <person name="Meng A."/>
            <person name="Brown T."/>
            <person name="Cohen L."/>
        </authorList>
    </citation>
    <scope>NUCLEOTIDE SEQUENCE</scope>
    <source>
        <strain evidence="2">CCMP1594</strain>
    </source>
</reference>
<dbReference type="Pfam" id="PF00651">
    <property type="entry name" value="BTB"/>
    <property type="match status" value="1"/>
</dbReference>
<gene>
    <name evidence="2" type="ORF">EGYM00163_LOCUS34462</name>
</gene>
<dbReference type="PANTHER" id="PTHR24410">
    <property type="entry name" value="HL07962P-RELATED"/>
    <property type="match status" value="1"/>
</dbReference>
<accession>A0A7S4G2U1</accession>
<feature type="domain" description="BACK" evidence="1">
    <location>
        <begin position="169"/>
        <end position="281"/>
    </location>
</feature>
<evidence type="ECO:0000313" key="2">
    <source>
        <dbReference type="EMBL" id="CAE0823260.1"/>
    </source>
</evidence>